<protein>
    <submittedName>
        <fullName evidence="2">Uncharacterized protein</fullName>
    </submittedName>
</protein>
<dbReference type="PANTHER" id="PTHR33321:SF12">
    <property type="entry name" value="PLANT BASIC SECRETORY PROTEIN (BSP) FAMILY PROTEIN"/>
    <property type="match status" value="1"/>
</dbReference>
<evidence type="ECO:0000313" key="2">
    <source>
        <dbReference type="EMBL" id="KAK0391253.1"/>
    </source>
</evidence>
<dbReference type="AlphaFoldDB" id="A0AA39GPM7"/>
<name>A0AA39GPM7_SARSR</name>
<organism evidence="2 3">
    <name type="scientific">Sarocladium strictum</name>
    <name type="common">Black bundle disease fungus</name>
    <name type="synonym">Acremonium strictum</name>
    <dbReference type="NCBI Taxonomy" id="5046"/>
    <lineage>
        <taxon>Eukaryota</taxon>
        <taxon>Fungi</taxon>
        <taxon>Dikarya</taxon>
        <taxon>Ascomycota</taxon>
        <taxon>Pezizomycotina</taxon>
        <taxon>Sordariomycetes</taxon>
        <taxon>Hypocreomycetidae</taxon>
        <taxon>Hypocreales</taxon>
        <taxon>Sarocladiaceae</taxon>
        <taxon>Sarocladium</taxon>
    </lineage>
</organism>
<evidence type="ECO:0000313" key="3">
    <source>
        <dbReference type="Proteomes" id="UP001175261"/>
    </source>
</evidence>
<gene>
    <name evidence="2" type="ORF">NLU13_0754</name>
</gene>
<dbReference type="EMBL" id="JAPDFR010000001">
    <property type="protein sequence ID" value="KAK0391253.1"/>
    <property type="molecule type" value="Genomic_DNA"/>
</dbReference>
<keyword evidence="3" id="KW-1185">Reference proteome</keyword>
<dbReference type="Pfam" id="PF04450">
    <property type="entry name" value="BSP"/>
    <property type="match status" value="1"/>
</dbReference>
<sequence length="288" mass="32192">MPAPPETTPNPSSVFPPAMSPAAYRPPPSASPSARTPSSSSSDNSRDHFHLPKLRLEVRDLSHAGASIFLSAIDITATFQSAVRDVLHHLYTPSCSASGSPPPTRSVTLILRPMPGVAYTTSTDLDEDHKEIHFSLSYISQISPAARQAHEITGVLTHELAHCYQFNAQDTCPGGLIEGIADWVRLQCKLEPPHWNREATGGWDDGYQHTAYFLDYLEERFGEGSVRRVNEKLRKQKYHEKPFWTELFGRPVEQLWDDYKEYLTNMNSTKTTSEKVNAETEPDAPLES</sequence>
<evidence type="ECO:0000256" key="1">
    <source>
        <dbReference type="SAM" id="MobiDB-lite"/>
    </source>
</evidence>
<dbReference type="PANTHER" id="PTHR33321">
    <property type="match status" value="1"/>
</dbReference>
<dbReference type="Proteomes" id="UP001175261">
    <property type="component" value="Unassembled WGS sequence"/>
</dbReference>
<reference evidence="2" key="1">
    <citation type="submission" date="2022-10" db="EMBL/GenBank/DDBJ databases">
        <title>Determination and structural analysis of whole genome sequence of Sarocladium strictum F4-1.</title>
        <authorList>
            <person name="Hu L."/>
            <person name="Jiang Y."/>
        </authorList>
    </citation>
    <scope>NUCLEOTIDE SEQUENCE</scope>
    <source>
        <strain evidence="2">F4-1</strain>
    </source>
</reference>
<accession>A0AA39GPM7</accession>
<dbReference type="InterPro" id="IPR007541">
    <property type="entry name" value="Uncharacterised_BSP"/>
</dbReference>
<proteinExistence type="predicted"/>
<feature type="compositionally biased region" description="Low complexity" evidence="1">
    <location>
        <begin position="31"/>
        <end position="42"/>
    </location>
</feature>
<comment type="caution">
    <text evidence="2">The sequence shown here is derived from an EMBL/GenBank/DDBJ whole genome shotgun (WGS) entry which is preliminary data.</text>
</comment>
<feature type="region of interest" description="Disordered" evidence="1">
    <location>
        <begin position="1"/>
        <end position="47"/>
    </location>
</feature>